<name>A0A1I3HLZ0_9FLAO</name>
<dbReference type="Proteomes" id="UP000198931">
    <property type="component" value="Unassembled WGS sequence"/>
</dbReference>
<feature type="transmembrane region" description="Helical" evidence="1">
    <location>
        <begin position="55"/>
        <end position="73"/>
    </location>
</feature>
<organism evidence="3 4">
    <name type="scientific">Halpernia frigidisoli</name>
    <dbReference type="NCBI Taxonomy" id="1125876"/>
    <lineage>
        <taxon>Bacteria</taxon>
        <taxon>Pseudomonadati</taxon>
        <taxon>Bacteroidota</taxon>
        <taxon>Flavobacteriia</taxon>
        <taxon>Flavobacteriales</taxon>
        <taxon>Weeksellaceae</taxon>
        <taxon>Chryseobacterium group</taxon>
        <taxon>Halpernia</taxon>
    </lineage>
</organism>
<evidence type="ECO:0000313" key="3">
    <source>
        <dbReference type="EMBL" id="SFI36765.1"/>
    </source>
</evidence>
<keyword evidence="4" id="KW-1185">Reference proteome</keyword>
<protein>
    <submittedName>
        <fullName evidence="3">Uncharacterized protein</fullName>
    </submittedName>
</protein>
<accession>A0A1I3HLZ0</accession>
<evidence type="ECO:0000313" key="4">
    <source>
        <dbReference type="Proteomes" id="UP000198931"/>
    </source>
</evidence>
<gene>
    <name evidence="3" type="ORF">SAMN05443292_2286</name>
</gene>
<reference evidence="3 4" key="1">
    <citation type="submission" date="2016-10" db="EMBL/GenBank/DDBJ databases">
        <authorList>
            <person name="de Groot N.N."/>
        </authorList>
    </citation>
    <scope>NUCLEOTIDE SEQUENCE [LARGE SCALE GENOMIC DNA]</scope>
    <source>
        <strain evidence="3 4">DSM 26000</strain>
    </source>
</reference>
<keyword evidence="1" id="KW-0472">Membrane</keyword>
<dbReference type="EMBL" id="FOQT01000004">
    <property type="protein sequence ID" value="SFI36765.1"/>
    <property type="molecule type" value="Genomic_DNA"/>
</dbReference>
<dbReference type="AlphaFoldDB" id="A0A1I3HLZ0"/>
<evidence type="ECO:0000256" key="1">
    <source>
        <dbReference type="SAM" id="Phobius"/>
    </source>
</evidence>
<proteinExistence type="predicted"/>
<keyword evidence="2" id="KW-0732">Signal</keyword>
<feature type="chain" id="PRO_5011566739" evidence="2">
    <location>
        <begin position="30"/>
        <end position="81"/>
    </location>
</feature>
<evidence type="ECO:0000256" key="2">
    <source>
        <dbReference type="SAM" id="SignalP"/>
    </source>
</evidence>
<keyword evidence="1" id="KW-1133">Transmembrane helix</keyword>
<keyword evidence="1" id="KW-0812">Transmembrane</keyword>
<sequence>MQTKNIFMKQTEKISIFLMTFFLSAFAFAQDKAADLTVDVNSTKSTTSTEWYGNPIYWVVGAVALIIIIALITRGNNNNSN</sequence>
<feature type="signal peptide" evidence="2">
    <location>
        <begin position="1"/>
        <end position="29"/>
    </location>
</feature>